<dbReference type="Proteomes" id="UP000025227">
    <property type="component" value="Unplaced"/>
</dbReference>
<accession>A0A7I5ECT0</accession>
<name>A0A7I5ECT0_HAECO</name>
<evidence type="ECO:0000313" key="1">
    <source>
        <dbReference type="Proteomes" id="UP000025227"/>
    </source>
</evidence>
<evidence type="ECO:0000313" key="2">
    <source>
        <dbReference type="WBParaSite" id="HCON_00145470-00001"/>
    </source>
</evidence>
<organism evidence="1 2">
    <name type="scientific">Haemonchus contortus</name>
    <name type="common">Barber pole worm</name>
    <dbReference type="NCBI Taxonomy" id="6289"/>
    <lineage>
        <taxon>Eukaryota</taxon>
        <taxon>Metazoa</taxon>
        <taxon>Ecdysozoa</taxon>
        <taxon>Nematoda</taxon>
        <taxon>Chromadorea</taxon>
        <taxon>Rhabditida</taxon>
        <taxon>Rhabditina</taxon>
        <taxon>Rhabditomorpha</taxon>
        <taxon>Strongyloidea</taxon>
        <taxon>Trichostrongylidae</taxon>
        <taxon>Haemonchus</taxon>
    </lineage>
</organism>
<sequence length="113" mass="12775">MPYGKMPSRKNACRLEHTGNLDSCVPQIRQRLKEGFRVIVDLVKTLSKEERSVVKAWTPVSAETFTNGRHQEDCGHLLMDAWEALHGSRCPRSIDTVTVLQCIPGIGNRKLFI</sequence>
<proteinExistence type="predicted"/>
<dbReference type="AlphaFoldDB" id="A0A7I5ECT0"/>
<keyword evidence="1" id="KW-1185">Reference proteome</keyword>
<protein>
    <submittedName>
        <fullName evidence="2">DDE_Tnp_ISL3 domain-containing protein</fullName>
    </submittedName>
</protein>
<reference evidence="2" key="1">
    <citation type="submission" date="2020-12" db="UniProtKB">
        <authorList>
            <consortium name="WormBaseParasite"/>
        </authorList>
    </citation>
    <scope>IDENTIFICATION</scope>
    <source>
        <strain evidence="2">MHco3</strain>
    </source>
</reference>
<dbReference type="WBParaSite" id="HCON_00145470-00001">
    <property type="protein sequence ID" value="HCON_00145470-00001"/>
    <property type="gene ID" value="HCON_00145470"/>
</dbReference>